<keyword evidence="3" id="KW-1185">Reference proteome</keyword>
<dbReference type="KEGG" id="dzi:111309450"/>
<feature type="region of interest" description="Disordered" evidence="1">
    <location>
        <begin position="68"/>
        <end position="164"/>
    </location>
</feature>
<evidence type="ECO:0000313" key="4">
    <source>
        <dbReference type="RefSeq" id="XP_022764240.1"/>
    </source>
</evidence>
<feature type="compositionally biased region" description="Polar residues" evidence="1">
    <location>
        <begin position="92"/>
        <end position="102"/>
    </location>
</feature>
<gene>
    <name evidence="4" type="primary">LOC111309450</name>
</gene>
<evidence type="ECO:0000313" key="3">
    <source>
        <dbReference type="Proteomes" id="UP000515121"/>
    </source>
</evidence>
<dbReference type="InterPro" id="IPR040244">
    <property type="entry name" value="EDR4-like"/>
</dbReference>
<dbReference type="InterPro" id="IPR055126">
    <property type="entry name" value="EDR4-like_N"/>
</dbReference>
<feature type="compositionally biased region" description="Polar residues" evidence="1">
    <location>
        <begin position="147"/>
        <end position="164"/>
    </location>
</feature>
<dbReference type="PANTHER" id="PTHR31105:SF38">
    <property type="entry name" value="PROTEIN ENHANCED DISEASE RESISTANCE 4"/>
    <property type="match status" value="1"/>
</dbReference>
<dbReference type="OrthoDB" id="1930285at2759"/>
<feature type="domain" description="Enhanced disease resistance 4-like N-terminal" evidence="2">
    <location>
        <begin position="8"/>
        <end position="41"/>
    </location>
</feature>
<name>A0A6P6AH80_DURZI</name>
<protein>
    <submittedName>
        <fullName evidence="4">Protein ENHANCED DISEASE RESISTANCE 4-like</fullName>
    </submittedName>
</protein>
<dbReference type="RefSeq" id="XP_022764240.1">
    <property type="nucleotide sequence ID" value="XM_022908505.1"/>
</dbReference>
<dbReference type="AlphaFoldDB" id="A0A6P6AH80"/>
<feature type="compositionally biased region" description="Basic and acidic residues" evidence="1">
    <location>
        <begin position="119"/>
        <end position="128"/>
    </location>
</feature>
<evidence type="ECO:0000259" key="2">
    <source>
        <dbReference type="Pfam" id="PF22910"/>
    </source>
</evidence>
<dbReference type="Proteomes" id="UP000515121">
    <property type="component" value="Unplaced"/>
</dbReference>
<dbReference type="PANTHER" id="PTHR31105">
    <property type="entry name" value="EXTRA-LARGE G-PROTEIN-LIKE"/>
    <property type="match status" value="1"/>
</dbReference>
<accession>A0A6P6AH80</accession>
<feature type="compositionally biased region" description="Basic and acidic residues" evidence="1">
    <location>
        <begin position="103"/>
        <end position="112"/>
    </location>
</feature>
<dbReference type="Pfam" id="PF22910">
    <property type="entry name" value="EDR4-like_1st"/>
    <property type="match status" value="1"/>
</dbReference>
<proteinExistence type="predicted"/>
<organism evidence="3 4">
    <name type="scientific">Durio zibethinus</name>
    <name type="common">Durian</name>
    <dbReference type="NCBI Taxonomy" id="66656"/>
    <lineage>
        <taxon>Eukaryota</taxon>
        <taxon>Viridiplantae</taxon>
        <taxon>Streptophyta</taxon>
        <taxon>Embryophyta</taxon>
        <taxon>Tracheophyta</taxon>
        <taxon>Spermatophyta</taxon>
        <taxon>Magnoliopsida</taxon>
        <taxon>eudicotyledons</taxon>
        <taxon>Gunneridae</taxon>
        <taxon>Pentapetalae</taxon>
        <taxon>rosids</taxon>
        <taxon>malvids</taxon>
        <taxon>Malvales</taxon>
        <taxon>Malvaceae</taxon>
        <taxon>Helicteroideae</taxon>
        <taxon>Durio</taxon>
    </lineage>
</organism>
<dbReference type="GO" id="GO:1900150">
    <property type="term" value="P:regulation of defense response to fungus"/>
    <property type="evidence" value="ECO:0007669"/>
    <property type="project" value="InterPro"/>
</dbReference>
<feature type="compositionally biased region" description="Basic and acidic residues" evidence="1">
    <location>
        <begin position="137"/>
        <end position="146"/>
    </location>
</feature>
<reference evidence="4" key="1">
    <citation type="submission" date="2025-08" db="UniProtKB">
        <authorList>
            <consortium name="RefSeq"/>
        </authorList>
    </citation>
    <scope>IDENTIFICATION</scope>
    <source>
        <tissue evidence="4">Fruit stalk</tissue>
    </source>
</reference>
<evidence type="ECO:0000256" key="1">
    <source>
        <dbReference type="SAM" id="MobiDB-lite"/>
    </source>
</evidence>
<sequence length="164" mass="17961">MASGTTPKVRLVRCPKCRLVLPEVADFPVYKCGGCDTILVAKNRKAIVESTSILQETEAVHTDKLVLVSEHGESSSSTTQEVLPSPPKCDLSQESGGNQKISSDSHGEKHGENLSIEGQHNDHYRKDQNTFTDSDSDCDKLDENRPNEGQQNGSGEVESYSWNL</sequence>
<dbReference type="GeneID" id="111309450"/>